<proteinExistence type="predicted"/>
<reference evidence="1" key="1">
    <citation type="submission" date="2023-10" db="EMBL/GenBank/DDBJ databases">
        <title>Genome assemblies of two species of porcelain crab, Petrolisthes cinctipes and Petrolisthes manimaculis (Anomura: Porcellanidae).</title>
        <authorList>
            <person name="Angst P."/>
        </authorList>
    </citation>
    <scope>NUCLEOTIDE SEQUENCE</scope>
    <source>
        <strain evidence="1">PB745_01</strain>
        <tissue evidence="1">Gill</tissue>
    </source>
</reference>
<evidence type="ECO:0000313" key="2">
    <source>
        <dbReference type="Proteomes" id="UP001286313"/>
    </source>
</evidence>
<organism evidence="1 2">
    <name type="scientific">Petrolisthes cinctipes</name>
    <name type="common">Flat porcelain crab</name>
    <dbReference type="NCBI Taxonomy" id="88211"/>
    <lineage>
        <taxon>Eukaryota</taxon>
        <taxon>Metazoa</taxon>
        <taxon>Ecdysozoa</taxon>
        <taxon>Arthropoda</taxon>
        <taxon>Crustacea</taxon>
        <taxon>Multicrustacea</taxon>
        <taxon>Malacostraca</taxon>
        <taxon>Eumalacostraca</taxon>
        <taxon>Eucarida</taxon>
        <taxon>Decapoda</taxon>
        <taxon>Pleocyemata</taxon>
        <taxon>Anomura</taxon>
        <taxon>Galatheoidea</taxon>
        <taxon>Porcellanidae</taxon>
        <taxon>Petrolisthes</taxon>
    </lineage>
</organism>
<evidence type="ECO:0000313" key="1">
    <source>
        <dbReference type="EMBL" id="KAK3857757.1"/>
    </source>
</evidence>
<keyword evidence="2" id="KW-1185">Reference proteome</keyword>
<gene>
    <name evidence="1" type="ORF">Pcinc_036009</name>
</gene>
<dbReference type="EMBL" id="JAWQEG010005526">
    <property type="protein sequence ID" value="KAK3857757.1"/>
    <property type="molecule type" value="Genomic_DNA"/>
</dbReference>
<accession>A0AAE1EME9</accession>
<sequence length="67" mass="7155">MVSEGSKSNMVSEGSRPNMAAIYFSAEPSRRGVSRQPSISGGAGWPPALDGVNRLWPISLHKSDARI</sequence>
<dbReference type="Proteomes" id="UP001286313">
    <property type="component" value="Unassembled WGS sequence"/>
</dbReference>
<protein>
    <submittedName>
        <fullName evidence="1">Uncharacterized protein</fullName>
    </submittedName>
</protein>
<name>A0AAE1EME9_PETCI</name>
<dbReference type="AlphaFoldDB" id="A0AAE1EME9"/>
<comment type="caution">
    <text evidence="1">The sequence shown here is derived from an EMBL/GenBank/DDBJ whole genome shotgun (WGS) entry which is preliminary data.</text>
</comment>